<proteinExistence type="predicted"/>
<dbReference type="AlphaFoldDB" id="A0A7C9ELD3"/>
<name>A0A7C9ELD3_OPUST</name>
<feature type="compositionally biased region" description="Low complexity" evidence="1">
    <location>
        <begin position="442"/>
        <end position="464"/>
    </location>
</feature>
<protein>
    <recommendedName>
        <fullName evidence="3">Elongin A binding-protein 1 domain-containing protein</fullName>
    </recommendedName>
</protein>
<reference evidence="2" key="2">
    <citation type="submission" date="2020-07" db="EMBL/GenBank/DDBJ databases">
        <authorList>
            <person name="Vera ALvarez R."/>
            <person name="Arias-Moreno D.M."/>
            <person name="Jimenez-Jacinto V."/>
            <person name="Jimenez-Bremont J.F."/>
            <person name="Swaminathan K."/>
            <person name="Moose S.P."/>
            <person name="Guerrero-Gonzalez M.L."/>
            <person name="Marino-Ramirez L."/>
            <person name="Landsman D."/>
            <person name="Rodriguez-Kessler M."/>
            <person name="Delgado-Sanchez P."/>
        </authorList>
    </citation>
    <scope>NUCLEOTIDE SEQUENCE</scope>
    <source>
        <tissue evidence="2">Cladode</tissue>
    </source>
</reference>
<accession>A0A7C9ELD3</accession>
<evidence type="ECO:0000256" key="1">
    <source>
        <dbReference type="SAM" id="MobiDB-lite"/>
    </source>
</evidence>
<feature type="region of interest" description="Disordered" evidence="1">
    <location>
        <begin position="652"/>
        <end position="709"/>
    </location>
</feature>
<organism evidence="2">
    <name type="scientific">Opuntia streptacantha</name>
    <name type="common">Prickly pear cactus</name>
    <name type="synonym">Opuntia cardona</name>
    <dbReference type="NCBI Taxonomy" id="393608"/>
    <lineage>
        <taxon>Eukaryota</taxon>
        <taxon>Viridiplantae</taxon>
        <taxon>Streptophyta</taxon>
        <taxon>Embryophyta</taxon>
        <taxon>Tracheophyta</taxon>
        <taxon>Spermatophyta</taxon>
        <taxon>Magnoliopsida</taxon>
        <taxon>eudicotyledons</taxon>
        <taxon>Gunneridae</taxon>
        <taxon>Pentapetalae</taxon>
        <taxon>Caryophyllales</taxon>
        <taxon>Cactineae</taxon>
        <taxon>Cactaceae</taxon>
        <taxon>Opuntioideae</taxon>
        <taxon>Opuntia</taxon>
    </lineage>
</organism>
<dbReference type="EMBL" id="GISG01249008">
    <property type="protein sequence ID" value="MBA4670900.1"/>
    <property type="molecule type" value="Transcribed_RNA"/>
</dbReference>
<evidence type="ECO:0000313" key="2">
    <source>
        <dbReference type="EMBL" id="MBA4670900.1"/>
    </source>
</evidence>
<sequence>MSVKEASPVDIMCIVREPQHKTTNRVMRQKEADRCAKVQKNVAKLRVKKIMRRPCDDKESADVVQKLRKEIREAVRKQHSDDVGKNIFDPNLLAAFRVAIAGSGTEPVKKSSVKARKLTVQKGKTRENLTKKIYATSNGRRRRDWDRDCEVEFWKHRCMTTSKTDKIETLRSVLNLLRESPANEKVEQNSEGEAKAPLLSRLYLADASLFPRKADIKPLSVLKAAGFKEKGEICSEEKDNKACPDTGTVNPSGNNEVPSQSNSSTADDKKNKSICTRIYNVTASGKLQADKQSDQKKMSGKTDDIKVDKRKWALEVLARKTASNSTSGKHEKQDSGVLKGNYPLLAELPQDMWPKPEPVHHNKIPASVRQTQLYRLAEHFLKIANLSSIRRTAATELAVADAINIEKQVANRSNSKAVYLNLCSKEVRHHLNSVSSCMPVESTPSSPSPLSTEGGKSSMQSLESEAEAALRAAGLLSDSPPSSPPHNIEDTVNNENSIVEVKVEGMENILEMDSHPDLDIYGDFEYDLDEDFVPPSAVQVPQAQVEEGESKVKMVFSTLKSNKTDHNSDAKELDLPKTGIPKSTSYLLGSHDDASGDRTAIADEADSVQKPADTSLDGEGEELSLAECEALYGPEKEPLLKKFPVVVSADNAASQSTNSLEVKKPEGNIGVPASYDSTVGGRHPSSSQPVEKENAQEDMSGDPEVSKKSEHTDYVLKKVEAYIKEHIRPLCKSGVITVEQYRWAVGKTADKVMKYHSKAKSANFLIKEGEKVKKLAEQYVEAAKHKEMK</sequence>
<feature type="region of interest" description="Disordered" evidence="1">
    <location>
        <begin position="236"/>
        <end position="271"/>
    </location>
</feature>
<feature type="compositionally biased region" description="Polar residues" evidence="1">
    <location>
        <begin position="247"/>
        <end position="265"/>
    </location>
</feature>
<feature type="region of interest" description="Disordered" evidence="1">
    <location>
        <begin position="435"/>
        <end position="464"/>
    </location>
</feature>
<evidence type="ECO:0008006" key="3">
    <source>
        <dbReference type="Google" id="ProtNLM"/>
    </source>
</evidence>
<reference evidence="2" key="1">
    <citation type="journal article" date="2013" name="J. Plant Res.">
        <title>Effect of fungi and light on seed germination of three Opuntia species from semiarid lands of central Mexico.</title>
        <authorList>
            <person name="Delgado-Sanchez P."/>
            <person name="Jimenez-Bremont J.F."/>
            <person name="Guerrero-Gonzalez Mde L."/>
            <person name="Flores J."/>
        </authorList>
    </citation>
    <scope>NUCLEOTIDE SEQUENCE</scope>
    <source>
        <tissue evidence="2">Cladode</tissue>
    </source>
</reference>